<evidence type="ECO:0000313" key="3">
    <source>
        <dbReference type="EMBL" id="VAW14905.1"/>
    </source>
</evidence>
<dbReference type="PROSITE" id="PS51724">
    <property type="entry name" value="SPOR"/>
    <property type="match status" value="1"/>
</dbReference>
<dbReference type="InterPro" id="IPR036680">
    <property type="entry name" value="SPOR-like_sf"/>
</dbReference>
<gene>
    <name evidence="3" type="ORF">MNBD_ALPHA11-1682</name>
</gene>
<dbReference type="InterPro" id="IPR007730">
    <property type="entry name" value="SPOR-like_dom"/>
</dbReference>
<reference evidence="3" key="1">
    <citation type="submission" date="2018-06" db="EMBL/GenBank/DDBJ databases">
        <authorList>
            <person name="Zhirakovskaya E."/>
        </authorList>
    </citation>
    <scope>NUCLEOTIDE SEQUENCE</scope>
</reference>
<dbReference type="SUPFAM" id="SSF110997">
    <property type="entry name" value="Sporulation related repeat"/>
    <property type="match status" value="1"/>
</dbReference>
<keyword evidence="1" id="KW-0175">Coiled coil</keyword>
<dbReference type="GO" id="GO:0042834">
    <property type="term" value="F:peptidoglycan binding"/>
    <property type="evidence" value="ECO:0007669"/>
    <property type="project" value="InterPro"/>
</dbReference>
<protein>
    <recommendedName>
        <fullName evidence="2">SPOR domain-containing protein</fullName>
    </recommendedName>
</protein>
<feature type="coiled-coil region" evidence="1">
    <location>
        <begin position="64"/>
        <end position="91"/>
    </location>
</feature>
<feature type="domain" description="SPOR" evidence="2">
    <location>
        <begin position="240"/>
        <end position="322"/>
    </location>
</feature>
<dbReference type="Gene3D" id="3.30.70.1070">
    <property type="entry name" value="Sporulation related repeat"/>
    <property type="match status" value="1"/>
</dbReference>
<organism evidence="3">
    <name type="scientific">hydrothermal vent metagenome</name>
    <dbReference type="NCBI Taxonomy" id="652676"/>
    <lineage>
        <taxon>unclassified sequences</taxon>
        <taxon>metagenomes</taxon>
        <taxon>ecological metagenomes</taxon>
    </lineage>
</organism>
<sequence length="326" mass="35442">MGNILTEESQQQNQYDPEQADLTFWGVSALIAVGIAAISGSVSTFVPDGFFGGLHASRVQGGTFNQLRSQIAQLQTEQNILLQRANEMRAQFSLSERDRSAVNQRVGALETSIPMLLEIVPERMDIDRLSITASIGDNEDENFIAEGGNVEISRTPLFGASVPLGELMQPVPPPLLGADENMPADGAPPLEMQLGDEQVMQSGDGAEPAQMPGQTQDENMELDQAIANLPIVDTQWSEVNVSQTMFAIAVGETVSFENADALWQEISQNIGALLIGLKPAISDPFQNENFHLVLGPISNYSEAETLCRRIDRVGINCLPVQYEEQN</sequence>
<evidence type="ECO:0000259" key="2">
    <source>
        <dbReference type="PROSITE" id="PS51724"/>
    </source>
</evidence>
<dbReference type="Pfam" id="PF05036">
    <property type="entry name" value="SPOR"/>
    <property type="match status" value="1"/>
</dbReference>
<evidence type="ECO:0000256" key="1">
    <source>
        <dbReference type="SAM" id="Coils"/>
    </source>
</evidence>
<accession>A0A3B0T8Z1</accession>
<dbReference type="EMBL" id="UOEQ01000056">
    <property type="protein sequence ID" value="VAW14905.1"/>
    <property type="molecule type" value="Genomic_DNA"/>
</dbReference>
<name>A0A3B0T8Z1_9ZZZZ</name>
<dbReference type="AlphaFoldDB" id="A0A3B0T8Z1"/>
<proteinExistence type="predicted"/>